<dbReference type="GO" id="GO:0006357">
    <property type="term" value="P:regulation of transcription by RNA polymerase II"/>
    <property type="evidence" value="ECO:0007669"/>
    <property type="project" value="InterPro"/>
</dbReference>
<keyword evidence="5 6" id="KW-0539">Nucleus</keyword>
<evidence type="ECO:0000256" key="3">
    <source>
        <dbReference type="ARBA" id="ARBA00023015"/>
    </source>
</evidence>
<evidence type="ECO:0000256" key="5">
    <source>
        <dbReference type="ARBA" id="ARBA00023242"/>
    </source>
</evidence>
<dbReference type="AlphaFoldDB" id="A0A5B6ZDB8"/>
<feature type="region of interest" description="Disordered" evidence="7">
    <location>
        <begin position="82"/>
        <end position="103"/>
    </location>
</feature>
<dbReference type="PANTHER" id="PTHR14898">
    <property type="entry name" value="ENHANCER OF POLYCOMB"/>
    <property type="match status" value="1"/>
</dbReference>
<evidence type="ECO:0000256" key="4">
    <source>
        <dbReference type="ARBA" id="ARBA00023163"/>
    </source>
</evidence>
<evidence type="ECO:0000313" key="9">
    <source>
        <dbReference type="EMBL" id="MPA41133.1"/>
    </source>
</evidence>
<dbReference type="GO" id="GO:0035267">
    <property type="term" value="C:NuA4 histone acetyltransferase complex"/>
    <property type="evidence" value="ECO:0007669"/>
    <property type="project" value="InterPro"/>
</dbReference>
<feature type="compositionally biased region" description="Polar residues" evidence="7">
    <location>
        <begin position="93"/>
        <end position="103"/>
    </location>
</feature>
<name>A0A5B6ZDB8_DAVIN</name>
<keyword evidence="3 6" id="KW-0805">Transcription regulation</keyword>
<proteinExistence type="inferred from homology"/>
<comment type="subcellular location">
    <subcellularLocation>
        <location evidence="1 6">Nucleus</location>
    </subcellularLocation>
</comment>
<evidence type="ECO:0000256" key="1">
    <source>
        <dbReference type="ARBA" id="ARBA00004123"/>
    </source>
</evidence>
<accession>A0A5B6ZDB8</accession>
<evidence type="ECO:0000256" key="7">
    <source>
        <dbReference type="SAM" id="MobiDB-lite"/>
    </source>
</evidence>
<gene>
    <name evidence="9" type="ORF">Din_010574</name>
</gene>
<protein>
    <recommendedName>
        <fullName evidence="6">Enhancer of polycomb-like protein</fullName>
    </recommendedName>
</protein>
<evidence type="ECO:0000256" key="6">
    <source>
        <dbReference type="RuleBase" id="RU361124"/>
    </source>
</evidence>
<evidence type="ECO:0000259" key="8">
    <source>
        <dbReference type="Pfam" id="PF10513"/>
    </source>
</evidence>
<keyword evidence="4 6" id="KW-0804">Transcription</keyword>
<feature type="domain" description="Enhancer of polycomb-like N-terminal" evidence="8">
    <location>
        <begin position="448"/>
        <end position="545"/>
    </location>
</feature>
<evidence type="ECO:0000256" key="2">
    <source>
        <dbReference type="ARBA" id="ARBA00008035"/>
    </source>
</evidence>
<dbReference type="InterPro" id="IPR019542">
    <property type="entry name" value="Enhancer_polycomb-like_N"/>
</dbReference>
<sequence>MGRPMGVSKESRSVYMNQSFSNSDVKNGKLPPFALSFTAAPTFFLSLHLKLLMEHSVACVSLRDHDSMYSLEHSGITGRPIADNGSLAEDWSENTSKVSPGSNLGTSLGEAACSGWLSCAKPQLESDAISVRNDGGQVKSCGNFQNDELNVTETSACSKDPGKNEVDVVVQSQKWGCNDLESEQFVTPPQPLVPKDHASPGMSDARCNSSLNGMIVEIPSFDQVEGPGGGRMHGAQLSADLAWNMADGIARSPNPTGPRSLWHRNRNSCSSSSFGDYAHVWPDGKANFLHNGFSNGPKKPRTQVQYTMPFGGFDFNSKHKIHNQKGVPYKRIRRANDKKSLDDSRSSQRNLELACDANVLITHGDSGWRECGARVVLELAEQNEWRLAVKLSGMTKYSYKATHLLQPGSTNRYTHAMMWKGGKDWVLEFPDRSQWMLFKEMHEECYNRNVRAASVKNIPIPGVRLIEETDDNGTEVPFVRGSPKYFRQVETDADMAMDPSRFLYDMDSDDEQWILKNKKSSDNHESKCEEISEDLFEKTVDMFEKVAYSQQCDHFTSDEIEELMAGVGPMEVIKVIHKHWQQKRQRKGMPLIRQLQPPLWERYRQQVKEWEQAMTKANTALSNGCQEKAPPIEKPPMFAFCLKPRGLEVPNKCSKQRSQRKFPISGHSHAVVGDQDALHAFGRRLNGFAFGDEKVIFPGSSHESSDASPLFQTSMRAFSPRDTGGPEYLSLSSDGSEWNHHPKLHRNKSKKIGTFLPTNNPQMVASYNQRTVGNKRNGVHRWNMGLPEWPSQKHYQLEGSQRHGIEQLDGSDLDEFRLRDASGAAQHALNMAKLKREKAQRLLYRADLAIHKAVVALMTAEAIKASFEDSNGDG</sequence>
<comment type="similarity">
    <text evidence="2 6">Belongs to the enhancer of polycomb family.</text>
</comment>
<organism evidence="9">
    <name type="scientific">Davidia involucrata</name>
    <name type="common">Dove tree</name>
    <dbReference type="NCBI Taxonomy" id="16924"/>
    <lineage>
        <taxon>Eukaryota</taxon>
        <taxon>Viridiplantae</taxon>
        <taxon>Streptophyta</taxon>
        <taxon>Embryophyta</taxon>
        <taxon>Tracheophyta</taxon>
        <taxon>Spermatophyta</taxon>
        <taxon>Magnoliopsida</taxon>
        <taxon>eudicotyledons</taxon>
        <taxon>Gunneridae</taxon>
        <taxon>Pentapetalae</taxon>
        <taxon>asterids</taxon>
        <taxon>Cornales</taxon>
        <taxon>Nyssaceae</taxon>
        <taxon>Davidia</taxon>
    </lineage>
</organism>
<dbReference type="EMBL" id="GHES01010574">
    <property type="protein sequence ID" value="MPA41133.1"/>
    <property type="molecule type" value="Transcribed_RNA"/>
</dbReference>
<dbReference type="Pfam" id="PF10513">
    <property type="entry name" value="EPL1"/>
    <property type="match status" value="1"/>
</dbReference>
<dbReference type="GO" id="GO:0005634">
    <property type="term" value="C:nucleus"/>
    <property type="evidence" value="ECO:0007669"/>
    <property type="project" value="UniProtKB-SubCell"/>
</dbReference>
<dbReference type="InterPro" id="IPR024943">
    <property type="entry name" value="Enhancer_polycomb"/>
</dbReference>
<reference evidence="9" key="1">
    <citation type="submission" date="2019-08" db="EMBL/GenBank/DDBJ databases">
        <title>Reference gene set and small RNA set construction with multiple tissues from Davidia involucrata Baill.</title>
        <authorList>
            <person name="Yang H."/>
            <person name="Zhou C."/>
            <person name="Li G."/>
            <person name="Wang J."/>
            <person name="Gao P."/>
            <person name="Wang M."/>
            <person name="Wang R."/>
            <person name="Zhao Y."/>
        </authorList>
    </citation>
    <scope>NUCLEOTIDE SEQUENCE</scope>
    <source>
        <tissue evidence="9">Mixed with DoveR01_LX</tissue>
    </source>
</reference>